<evidence type="ECO:0000256" key="2">
    <source>
        <dbReference type="ARBA" id="ARBA00022664"/>
    </source>
</evidence>
<evidence type="ECO:0000256" key="1">
    <source>
        <dbReference type="ARBA" id="ARBA00004123"/>
    </source>
</evidence>
<evidence type="ECO:0000259" key="7">
    <source>
        <dbReference type="PROSITE" id="PS50102"/>
    </source>
</evidence>
<organism evidence="10">
    <name type="scientific">Taenia asiatica</name>
    <name type="common">Asian tapeworm</name>
    <dbReference type="NCBI Taxonomy" id="60517"/>
    <lineage>
        <taxon>Eukaryota</taxon>
        <taxon>Metazoa</taxon>
        <taxon>Spiralia</taxon>
        <taxon>Lophotrochozoa</taxon>
        <taxon>Platyhelminthes</taxon>
        <taxon>Cestoda</taxon>
        <taxon>Eucestoda</taxon>
        <taxon>Cyclophyllidea</taxon>
        <taxon>Taeniidae</taxon>
        <taxon>Taenia</taxon>
    </lineage>
</organism>
<keyword evidence="5" id="KW-0539">Nucleus</keyword>
<dbReference type="Gene3D" id="3.30.70.330">
    <property type="match status" value="1"/>
</dbReference>
<keyword evidence="9" id="KW-1185">Reference proteome</keyword>
<accession>A0A0R3VWT8</accession>
<evidence type="ECO:0000256" key="3">
    <source>
        <dbReference type="ARBA" id="ARBA00022884"/>
    </source>
</evidence>
<dbReference type="InterPro" id="IPR040052">
    <property type="entry name" value="RBM17"/>
</dbReference>
<dbReference type="AlphaFoldDB" id="A0A0R3VWT8"/>
<dbReference type="InterPro" id="IPR035979">
    <property type="entry name" value="RBD_domain_sf"/>
</dbReference>
<evidence type="ECO:0000313" key="10">
    <source>
        <dbReference type="WBParaSite" id="TASK_0000188201-mRNA-1"/>
    </source>
</evidence>
<evidence type="ECO:0000256" key="4">
    <source>
        <dbReference type="ARBA" id="ARBA00023187"/>
    </source>
</evidence>
<dbReference type="GO" id="GO:0003723">
    <property type="term" value="F:RNA binding"/>
    <property type="evidence" value="ECO:0007669"/>
    <property type="project" value="UniProtKB-UniRule"/>
</dbReference>
<evidence type="ECO:0000313" key="9">
    <source>
        <dbReference type="Proteomes" id="UP000282613"/>
    </source>
</evidence>
<reference evidence="10" key="1">
    <citation type="submission" date="2017-02" db="UniProtKB">
        <authorList>
            <consortium name="WormBaseParasite"/>
        </authorList>
    </citation>
    <scope>IDENTIFICATION</scope>
</reference>
<dbReference type="InterPro" id="IPR012677">
    <property type="entry name" value="Nucleotide-bd_a/b_plait_sf"/>
</dbReference>
<dbReference type="Proteomes" id="UP000282613">
    <property type="component" value="Unassembled WGS sequence"/>
</dbReference>
<dbReference type="InterPro" id="IPR000504">
    <property type="entry name" value="RRM_dom"/>
</dbReference>
<feature type="domain" description="RRM" evidence="7">
    <location>
        <begin position="81"/>
        <end position="163"/>
    </location>
</feature>
<dbReference type="FunFam" id="3.30.70.330:FF:000382">
    <property type="entry name" value="G-patch domain-containing protein"/>
    <property type="match status" value="1"/>
</dbReference>
<proteinExistence type="predicted"/>
<evidence type="ECO:0000256" key="5">
    <source>
        <dbReference type="ARBA" id="ARBA00023242"/>
    </source>
</evidence>
<dbReference type="OrthoDB" id="20943at2759"/>
<name>A0A0R3VWT8_TAEAS</name>
<dbReference type="PANTHER" id="PTHR13288">
    <property type="entry name" value="SPLICING FACTOR 45 SPF45"/>
    <property type="match status" value="1"/>
</dbReference>
<dbReference type="PANTHER" id="PTHR13288:SF8">
    <property type="entry name" value="SPLICING FACTOR 45"/>
    <property type="match status" value="1"/>
</dbReference>
<dbReference type="EMBL" id="UYRS01000687">
    <property type="protein sequence ID" value="VDK23861.1"/>
    <property type="molecule type" value="Genomic_DNA"/>
</dbReference>
<dbReference type="WBParaSite" id="TASK_0000188201-mRNA-1">
    <property type="protein sequence ID" value="TASK_0000188201-mRNA-1"/>
    <property type="gene ID" value="TASK_0000188201"/>
</dbReference>
<sequence>MACARWDEDDVVMTMHSQDANEEGIQDAYSPSAVSPVPLDDLSRHFNKLDLHGMILCVTMSRYFQILPGTTLTLPLQLCHRVVLLENMVSAVEEVDADLEEEVAEECRNFGEVLRVFVHLMSDSSTVRIFVNFDSHGAAVNAVQALNGRFFDGRQIVARLYPDEEFQMRKLDL</sequence>
<keyword evidence="3 6" id="KW-0694">RNA-binding</keyword>
<evidence type="ECO:0000256" key="6">
    <source>
        <dbReference type="PROSITE-ProRule" id="PRU00176"/>
    </source>
</evidence>
<protein>
    <submittedName>
        <fullName evidence="10">RRM domain-containing protein</fullName>
    </submittedName>
</protein>
<dbReference type="Pfam" id="PF00076">
    <property type="entry name" value="RRM_1"/>
    <property type="match status" value="1"/>
</dbReference>
<keyword evidence="2" id="KW-0507">mRNA processing</keyword>
<dbReference type="SUPFAM" id="SSF54928">
    <property type="entry name" value="RNA-binding domain, RBD"/>
    <property type="match status" value="1"/>
</dbReference>
<gene>
    <name evidence="8" type="ORF">TASK_LOCUS1883</name>
</gene>
<keyword evidence="4" id="KW-0508">mRNA splicing</keyword>
<comment type="subcellular location">
    <subcellularLocation>
        <location evidence="1">Nucleus</location>
    </subcellularLocation>
</comment>
<dbReference type="SMART" id="SM00361">
    <property type="entry name" value="RRM_1"/>
    <property type="match status" value="1"/>
</dbReference>
<reference evidence="8 9" key="2">
    <citation type="submission" date="2018-11" db="EMBL/GenBank/DDBJ databases">
        <authorList>
            <consortium name="Pathogen Informatics"/>
        </authorList>
    </citation>
    <scope>NUCLEOTIDE SEQUENCE [LARGE SCALE GENOMIC DNA]</scope>
</reference>
<dbReference type="PROSITE" id="PS50102">
    <property type="entry name" value="RRM"/>
    <property type="match status" value="1"/>
</dbReference>
<evidence type="ECO:0000313" key="8">
    <source>
        <dbReference type="EMBL" id="VDK23861.1"/>
    </source>
</evidence>
<dbReference type="STRING" id="60517.A0A0R3VWT8"/>
<dbReference type="InterPro" id="IPR003954">
    <property type="entry name" value="RRM_euk-type"/>
</dbReference>
<dbReference type="GO" id="GO:0045292">
    <property type="term" value="P:mRNA cis splicing, via spliceosome"/>
    <property type="evidence" value="ECO:0007669"/>
    <property type="project" value="InterPro"/>
</dbReference>
<dbReference type="GO" id="GO:0071011">
    <property type="term" value="C:precatalytic spliceosome"/>
    <property type="evidence" value="ECO:0007669"/>
    <property type="project" value="TreeGrafter"/>
</dbReference>
<dbReference type="SMART" id="SM00360">
    <property type="entry name" value="RRM"/>
    <property type="match status" value="1"/>
</dbReference>